<dbReference type="EMBL" id="JBHFEH010000121">
    <property type="protein sequence ID" value="KAL2046471.1"/>
    <property type="molecule type" value="Genomic_DNA"/>
</dbReference>
<keyword evidence="4" id="KW-1185">Reference proteome</keyword>
<accession>A0ABR4ANV4</accession>
<comment type="caution">
    <text evidence="3">The sequence shown here is derived from an EMBL/GenBank/DDBJ whole genome shotgun (WGS) entry which is preliminary data.</text>
</comment>
<evidence type="ECO:0000313" key="4">
    <source>
        <dbReference type="Proteomes" id="UP001590951"/>
    </source>
</evidence>
<reference evidence="3 4" key="1">
    <citation type="submission" date="2024-09" db="EMBL/GenBank/DDBJ databases">
        <title>Rethinking Asexuality: The Enigmatic Case of Functional Sexual Genes in Lepraria (Stereocaulaceae).</title>
        <authorList>
            <person name="Doellman M."/>
            <person name="Sun Y."/>
            <person name="Barcenas-Pena A."/>
            <person name="Lumbsch H.T."/>
            <person name="Grewe F."/>
        </authorList>
    </citation>
    <scope>NUCLEOTIDE SEQUENCE [LARGE SCALE GENOMIC DNA]</scope>
    <source>
        <strain evidence="3 4">Grewe 0041</strain>
    </source>
</reference>
<evidence type="ECO:0000256" key="1">
    <source>
        <dbReference type="ARBA" id="ARBA00023604"/>
    </source>
</evidence>
<feature type="region of interest" description="Disordered" evidence="2">
    <location>
        <begin position="107"/>
        <end position="126"/>
    </location>
</feature>
<dbReference type="PANTHER" id="PTHR34598">
    <property type="entry name" value="BLL6449 PROTEIN"/>
    <property type="match status" value="1"/>
</dbReference>
<dbReference type="InterPro" id="IPR044053">
    <property type="entry name" value="AsaB-like"/>
</dbReference>
<evidence type="ECO:0000313" key="3">
    <source>
        <dbReference type="EMBL" id="KAL2046471.1"/>
    </source>
</evidence>
<name>A0ABR4ANV4_9LECA</name>
<sequence length="325" mass="37164">MAAVANFVKRDDRYKTEKPYLYHGPEQEGFPHSNLIYEESPLSLTDLRHVLDFKPTMESHGFCFIENKSKELPTLVDESNSQPYAVEMAGVLKKLLNATLVLPVQTRLRSSNKEEQQSKNRAPAGTEAHIDTTMFDAWPRIKMLLTPEEQDLVLSGKYRARIMNFWRPIINPAEAFPLAVLDPTSVDYSNDAVAIDQVAPMGAAETLYLKSNPNHRWYWKSNMTPDEAIAFTQYDTHPPEGRLNQIGHCAFRNPAARPDCPPRRSVEARFTVIEPAPYEKPTTLADPHPPEMLKQPWREFIHLPENPPMWKPSFAREDMQVLEVA</sequence>
<dbReference type="PANTHER" id="PTHR34598:SF3">
    <property type="entry name" value="OXIDOREDUCTASE AN1597"/>
    <property type="match status" value="1"/>
</dbReference>
<dbReference type="NCBIfam" id="NF041278">
    <property type="entry name" value="CmcJ_NvfI_EfuI"/>
    <property type="match status" value="1"/>
</dbReference>
<dbReference type="Proteomes" id="UP001590951">
    <property type="component" value="Unassembled WGS sequence"/>
</dbReference>
<organism evidence="3 4">
    <name type="scientific">Lepraria finkii</name>
    <dbReference type="NCBI Taxonomy" id="1340010"/>
    <lineage>
        <taxon>Eukaryota</taxon>
        <taxon>Fungi</taxon>
        <taxon>Dikarya</taxon>
        <taxon>Ascomycota</taxon>
        <taxon>Pezizomycotina</taxon>
        <taxon>Lecanoromycetes</taxon>
        <taxon>OSLEUM clade</taxon>
        <taxon>Lecanoromycetidae</taxon>
        <taxon>Lecanorales</taxon>
        <taxon>Lecanorineae</taxon>
        <taxon>Stereocaulaceae</taxon>
        <taxon>Lepraria</taxon>
    </lineage>
</organism>
<evidence type="ECO:0000256" key="2">
    <source>
        <dbReference type="SAM" id="MobiDB-lite"/>
    </source>
</evidence>
<proteinExistence type="inferred from homology"/>
<comment type="similarity">
    <text evidence="1">Belongs to the asaB hydroxylase/desaturase family.</text>
</comment>
<gene>
    <name evidence="3" type="ORF">ABVK25_011840</name>
</gene>
<protein>
    <submittedName>
        <fullName evidence="3">Uncharacterized protein</fullName>
    </submittedName>
</protein>